<evidence type="ECO:0000256" key="4">
    <source>
        <dbReference type="ARBA" id="ARBA00023136"/>
    </source>
</evidence>
<evidence type="ECO:0000256" key="2">
    <source>
        <dbReference type="ARBA" id="ARBA00022692"/>
    </source>
</evidence>
<dbReference type="Proteomes" id="UP000005237">
    <property type="component" value="Unassembled WGS sequence"/>
</dbReference>
<keyword evidence="4" id="KW-0472">Membrane</keyword>
<dbReference type="PANTHER" id="PTHR11827">
    <property type="entry name" value="SOLUTE CARRIER FAMILY 12, CATION COTRANSPORTERS"/>
    <property type="match status" value="1"/>
</dbReference>
<dbReference type="InterPro" id="IPR004842">
    <property type="entry name" value="SLC12A_fam"/>
</dbReference>
<evidence type="ECO:0000256" key="5">
    <source>
        <dbReference type="SAM" id="MobiDB-lite"/>
    </source>
</evidence>
<dbReference type="InterPro" id="IPR018491">
    <property type="entry name" value="SLC12_C"/>
</dbReference>
<dbReference type="GO" id="GO:0055064">
    <property type="term" value="P:chloride ion homeostasis"/>
    <property type="evidence" value="ECO:0007669"/>
    <property type="project" value="TreeGrafter"/>
</dbReference>
<dbReference type="Pfam" id="PF03522">
    <property type="entry name" value="SLC12"/>
    <property type="match status" value="1"/>
</dbReference>
<feature type="domain" description="SLC12A transporter C-terminal" evidence="6">
    <location>
        <begin position="45"/>
        <end position="171"/>
    </location>
</feature>
<dbReference type="GO" id="GO:0016020">
    <property type="term" value="C:membrane"/>
    <property type="evidence" value="ECO:0007669"/>
    <property type="project" value="UniProtKB-SubCell"/>
</dbReference>
<keyword evidence="8" id="KW-1185">Reference proteome</keyword>
<keyword evidence="2" id="KW-0812">Transmembrane</keyword>
<keyword evidence="3" id="KW-1133">Transmembrane helix</keyword>
<dbReference type="AlphaFoldDB" id="A0A8R1HK03"/>
<evidence type="ECO:0000259" key="6">
    <source>
        <dbReference type="Pfam" id="PF03522"/>
    </source>
</evidence>
<dbReference type="EnsemblMetazoa" id="CJA02828.1">
    <property type="protein sequence ID" value="CJA02828.1"/>
    <property type="gene ID" value="WBGene00122032"/>
</dbReference>
<organism evidence="7 8">
    <name type="scientific">Caenorhabditis japonica</name>
    <dbReference type="NCBI Taxonomy" id="281687"/>
    <lineage>
        <taxon>Eukaryota</taxon>
        <taxon>Metazoa</taxon>
        <taxon>Ecdysozoa</taxon>
        <taxon>Nematoda</taxon>
        <taxon>Chromadorea</taxon>
        <taxon>Rhabditida</taxon>
        <taxon>Rhabditina</taxon>
        <taxon>Rhabditomorpha</taxon>
        <taxon>Rhabditoidea</taxon>
        <taxon>Rhabditidae</taxon>
        <taxon>Peloderinae</taxon>
        <taxon>Caenorhabditis</taxon>
    </lineage>
</organism>
<evidence type="ECO:0000313" key="8">
    <source>
        <dbReference type="Proteomes" id="UP000005237"/>
    </source>
</evidence>
<dbReference type="GO" id="GO:0006884">
    <property type="term" value="P:cell volume homeostasis"/>
    <property type="evidence" value="ECO:0007669"/>
    <property type="project" value="TreeGrafter"/>
</dbReference>
<evidence type="ECO:0000256" key="1">
    <source>
        <dbReference type="ARBA" id="ARBA00004141"/>
    </source>
</evidence>
<evidence type="ECO:0000313" key="7">
    <source>
        <dbReference type="EnsemblMetazoa" id="CJA02828.1"/>
    </source>
</evidence>
<dbReference type="GO" id="GO:1990573">
    <property type="term" value="P:potassium ion import across plasma membrane"/>
    <property type="evidence" value="ECO:0007669"/>
    <property type="project" value="TreeGrafter"/>
</dbReference>
<protein>
    <submittedName>
        <fullName evidence="7">SLC12 domain-containing protein</fullName>
    </submittedName>
</protein>
<dbReference type="GO" id="GO:0055075">
    <property type="term" value="P:potassium ion homeostasis"/>
    <property type="evidence" value="ECO:0007669"/>
    <property type="project" value="TreeGrafter"/>
</dbReference>
<reference evidence="7" key="2">
    <citation type="submission" date="2022-06" db="UniProtKB">
        <authorList>
            <consortium name="EnsemblMetazoa"/>
        </authorList>
    </citation>
    <scope>IDENTIFICATION</scope>
    <source>
        <strain evidence="7">DF5081</strain>
    </source>
</reference>
<sequence length="171" mass="19523">MGANRKRNGVCATPKLAEPEAKKKEVPRGKLLSTFRKMSMAVNKDLESGRSVSENRFQVIDKHSIAEPDQKIIMAQMYRFRKRIVNARIDVYWLREAGGLTMLVPYLLTHNGSFLEGAHIRVFTKSDAKDKDNKKINEEQKSMAAILRKFHIDSSDLHILPEFAKPPSKKT</sequence>
<name>A0A8R1HK03_CAEJA</name>
<reference evidence="8" key="1">
    <citation type="submission" date="2010-08" db="EMBL/GenBank/DDBJ databases">
        <authorList>
            <consortium name="Caenorhabditis japonica Sequencing Consortium"/>
            <person name="Wilson R.K."/>
        </authorList>
    </citation>
    <scope>NUCLEOTIDE SEQUENCE [LARGE SCALE GENOMIC DNA]</scope>
    <source>
        <strain evidence="8">DF5081</strain>
    </source>
</reference>
<accession>A0A8R1HK03</accession>
<dbReference type="GO" id="GO:0055078">
    <property type="term" value="P:sodium ion homeostasis"/>
    <property type="evidence" value="ECO:0007669"/>
    <property type="project" value="TreeGrafter"/>
</dbReference>
<feature type="region of interest" description="Disordered" evidence="5">
    <location>
        <begin position="1"/>
        <end position="24"/>
    </location>
</feature>
<evidence type="ECO:0000256" key="3">
    <source>
        <dbReference type="ARBA" id="ARBA00022989"/>
    </source>
</evidence>
<comment type="subcellular location">
    <subcellularLocation>
        <location evidence="1">Membrane</location>
        <topology evidence="1">Multi-pass membrane protein</topology>
    </subcellularLocation>
</comment>
<dbReference type="PANTHER" id="PTHR11827:SF7">
    <property type="entry name" value="SOLUTE CARRIER FAMILY 12 PROTEIN B0303.11"/>
    <property type="match status" value="1"/>
</dbReference>
<proteinExistence type="predicted"/>
<dbReference type="GO" id="GO:0008511">
    <property type="term" value="F:sodium:potassium:chloride symporter activity"/>
    <property type="evidence" value="ECO:0007669"/>
    <property type="project" value="TreeGrafter"/>
</dbReference>